<evidence type="ECO:0000256" key="2">
    <source>
        <dbReference type="ARBA" id="ARBA00014654"/>
    </source>
</evidence>
<feature type="domain" description="EVE" evidence="4">
    <location>
        <begin position="56"/>
        <end position="98"/>
    </location>
</feature>
<evidence type="ECO:0000259" key="4">
    <source>
        <dbReference type="Pfam" id="PF01878"/>
    </source>
</evidence>
<evidence type="ECO:0000313" key="6">
    <source>
        <dbReference type="Proteomes" id="UP001162483"/>
    </source>
</evidence>
<dbReference type="PANTHER" id="PTHR14087">
    <property type="entry name" value="THYMOCYTE NUCLEAR PROTEIN 1"/>
    <property type="match status" value="1"/>
</dbReference>
<gene>
    <name evidence="5" type="ORF">SPARVUS_LOCUS16724802</name>
</gene>
<dbReference type="PANTHER" id="PTHR14087:SF7">
    <property type="entry name" value="THYMOCYTE NUCLEAR PROTEIN 1"/>
    <property type="match status" value="1"/>
</dbReference>
<sequence>MPQSKRKRGASPATDSKELNDKKEDSGAERKVKGRRKAAASGRSDSNEKPKEEYHFWLMKSEPESRIEKGMDMKFGIEDLKAQPDQRACWDGVRNYQVTVDMSTLGLLLQMPGGGGGRGCWWSMLLG</sequence>
<accession>A0ABN9HWT3</accession>
<evidence type="ECO:0000256" key="3">
    <source>
        <dbReference type="SAM" id="MobiDB-lite"/>
    </source>
</evidence>
<dbReference type="EMBL" id="CATNWA010021963">
    <property type="protein sequence ID" value="CAI9624601.1"/>
    <property type="molecule type" value="Genomic_DNA"/>
</dbReference>
<dbReference type="Proteomes" id="UP001162483">
    <property type="component" value="Unassembled WGS sequence"/>
</dbReference>
<dbReference type="Gene3D" id="3.10.590.10">
    <property type="entry name" value="ph1033 like domains"/>
    <property type="match status" value="1"/>
</dbReference>
<protein>
    <recommendedName>
        <fullName evidence="2">Thymocyte nuclear protein 1</fullName>
    </recommendedName>
</protein>
<evidence type="ECO:0000256" key="1">
    <source>
        <dbReference type="ARBA" id="ARBA00002530"/>
    </source>
</evidence>
<dbReference type="SUPFAM" id="SSF88697">
    <property type="entry name" value="PUA domain-like"/>
    <property type="match status" value="1"/>
</dbReference>
<comment type="function">
    <text evidence="1">Specifically binds 5-hydroxymethylcytosine (5hmC), suggesting that it acts as a specific reader of 5hmC.</text>
</comment>
<feature type="region of interest" description="Disordered" evidence="3">
    <location>
        <begin position="1"/>
        <end position="54"/>
    </location>
</feature>
<reference evidence="5" key="1">
    <citation type="submission" date="2023-05" db="EMBL/GenBank/DDBJ databases">
        <authorList>
            <person name="Stuckert A."/>
        </authorList>
    </citation>
    <scope>NUCLEOTIDE SEQUENCE</scope>
</reference>
<keyword evidence="6" id="KW-1185">Reference proteome</keyword>
<feature type="compositionally biased region" description="Basic and acidic residues" evidence="3">
    <location>
        <begin position="45"/>
        <end position="54"/>
    </location>
</feature>
<dbReference type="InterPro" id="IPR052181">
    <property type="entry name" value="5hmC_binding"/>
</dbReference>
<evidence type="ECO:0000313" key="5">
    <source>
        <dbReference type="EMBL" id="CAI9624601.1"/>
    </source>
</evidence>
<dbReference type="InterPro" id="IPR015947">
    <property type="entry name" value="PUA-like_sf"/>
</dbReference>
<dbReference type="Pfam" id="PF01878">
    <property type="entry name" value="EVE"/>
    <property type="match status" value="1"/>
</dbReference>
<name>A0ABN9HWT3_9NEOB</name>
<proteinExistence type="predicted"/>
<dbReference type="InterPro" id="IPR002740">
    <property type="entry name" value="EVE_domain"/>
</dbReference>
<feature type="compositionally biased region" description="Basic and acidic residues" evidence="3">
    <location>
        <begin position="15"/>
        <end position="31"/>
    </location>
</feature>
<organism evidence="5 6">
    <name type="scientific">Staurois parvus</name>
    <dbReference type="NCBI Taxonomy" id="386267"/>
    <lineage>
        <taxon>Eukaryota</taxon>
        <taxon>Metazoa</taxon>
        <taxon>Chordata</taxon>
        <taxon>Craniata</taxon>
        <taxon>Vertebrata</taxon>
        <taxon>Euteleostomi</taxon>
        <taxon>Amphibia</taxon>
        <taxon>Batrachia</taxon>
        <taxon>Anura</taxon>
        <taxon>Neobatrachia</taxon>
        <taxon>Ranoidea</taxon>
        <taxon>Ranidae</taxon>
        <taxon>Staurois</taxon>
    </lineage>
</organism>
<comment type="caution">
    <text evidence="5">The sequence shown here is derived from an EMBL/GenBank/DDBJ whole genome shotgun (WGS) entry which is preliminary data.</text>
</comment>